<evidence type="ECO:0000259" key="3">
    <source>
        <dbReference type="Pfam" id="PF18962"/>
    </source>
</evidence>
<name>A0ABR8JLX6_9BACT</name>
<accession>A0ABR8JLX6</accession>
<dbReference type="Pfam" id="PF18962">
    <property type="entry name" value="Por_Secre_tail"/>
    <property type="match status" value="1"/>
</dbReference>
<feature type="region of interest" description="Disordered" evidence="1">
    <location>
        <begin position="131"/>
        <end position="151"/>
    </location>
</feature>
<protein>
    <submittedName>
        <fullName evidence="4">T9SS type A sorting domain-containing protein</fullName>
    </submittedName>
</protein>
<keyword evidence="2" id="KW-0732">Signal</keyword>
<dbReference type="InterPro" id="IPR011044">
    <property type="entry name" value="Quino_amine_DH_bsu"/>
</dbReference>
<dbReference type="NCBIfam" id="TIGR04183">
    <property type="entry name" value="Por_Secre_tail"/>
    <property type="match status" value="1"/>
</dbReference>
<feature type="compositionally biased region" description="Low complexity" evidence="1">
    <location>
        <begin position="131"/>
        <end position="150"/>
    </location>
</feature>
<gene>
    <name evidence="4" type="ORF">IC234_02515</name>
</gene>
<evidence type="ECO:0000313" key="4">
    <source>
        <dbReference type="EMBL" id="MBD2720983.1"/>
    </source>
</evidence>
<evidence type="ECO:0000256" key="1">
    <source>
        <dbReference type="SAM" id="MobiDB-lite"/>
    </source>
</evidence>
<keyword evidence="5" id="KW-1185">Reference proteome</keyword>
<proteinExistence type="predicted"/>
<dbReference type="RefSeq" id="WP_190922246.1">
    <property type="nucleotide sequence ID" value="NZ_JACXAC010000001.1"/>
</dbReference>
<dbReference type="SUPFAM" id="SSF50969">
    <property type="entry name" value="YVTN repeat-like/Quinoprotein amine dehydrogenase"/>
    <property type="match status" value="1"/>
</dbReference>
<evidence type="ECO:0000313" key="5">
    <source>
        <dbReference type="Proteomes" id="UP000606003"/>
    </source>
</evidence>
<sequence>MKTTLLTSLGLTLRLGAGLALLCPLPEAAAQLPTAPTKVWDRRFGGTSTTCSGEDALFTLAATPDGGCLLGGRSSSDAVGDVSQPNWAFGADFWAVKVDAQGNKQWDARFGGTQIETLQAILPTADGGYLLGGSSDSGQDGDKSQPSQGGNDFWLVKVNAQGVKQWDKRYGGPGSDYLAAIQPTPDGGYLLGGSSQSGSGGDKTEASRGSSDLWVVKIDAQGAKLWDHRFGGSAEEYFAGMKATPDGGCILGGSSLSGLGGDKSEPSHGSVDIWLVKLDATGTKQWDKALGGAGFDGLGAIQVLPGGGYLLGGNSQSNIGDDKSDPHKGGGDMWLLRVDAQGTKLWDRTYGGAMGESITSLALMPDGGYLLAGSSSSGVGGDKTEPSQGDGDYWAVKTDAAGVKQWDKRFGGTLNDNLLAVQLAVGGDVLLGGFTASPIGGDKTQGCWGNVDYWVVKMTAGAPLAAQPAVAAQVGLYPNPARHQVTVRLPAAYAQQPVAVTVHNALGQLLRRTALTPTGTVPLDGLAPGVYEVRLALREGVVSKKLVIE</sequence>
<comment type="caution">
    <text evidence="4">The sequence shown here is derived from an EMBL/GenBank/DDBJ whole genome shotgun (WGS) entry which is preliminary data.</text>
</comment>
<dbReference type="EMBL" id="JACXAC010000001">
    <property type="protein sequence ID" value="MBD2720983.1"/>
    <property type="molecule type" value="Genomic_DNA"/>
</dbReference>
<dbReference type="Proteomes" id="UP000606003">
    <property type="component" value="Unassembled WGS sequence"/>
</dbReference>
<dbReference type="PANTHER" id="PTHR42754:SF1">
    <property type="entry name" value="LIPOPROTEIN"/>
    <property type="match status" value="1"/>
</dbReference>
<feature type="chain" id="PRO_5047445629" evidence="2">
    <location>
        <begin position="30"/>
        <end position="549"/>
    </location>
</feature>
<feature type="domain" description="Secretion system C-terminal sorting" evidence="3">
    <location>
        <begin position="476"/>
        <end position="548"/>
    </location>
</feature>
<evidence type="ECO:0000256" key="2">
    <source>
        <dbReference type="SAM" id="SignalP"/>
    </source>
</evidence>
<organism evidence="4 5">
    <name type="scientific">Hymenobacter armeniacus</name>
    <dbReference type="NCBI Taxonomy" id="2771358"/>
    <lineage>
        <taxon>Bacteria</taxon>
        <taxon>Pseudomonadati</taxon>
        <taxon>Bacteroidota</taxon>
        <taxon>Cytophagia</taxon>
        <taxon>Cytophagales</taxon>
        <taxon>Hymenobacteraceae</taxon>
        <taxon>Hymenobacter</taxon>
    </lineage>
</organism>
<reference evidence="4 5" key="1">
    <citation type="submission" date="2020-09" db="EMBL/GenBank/DDBJ databases">
        <authorList>
            <person name="Kim M.K."/>
        </authorList>
    </citation>
    <scope>NUCLEOTIDE SEQUENCE [LARGE SCALE GENOMIC DNA]</scope>
    <source>
        <strain evidence="4 5">BT189</strain>
    </source>
</reference>
<feature type="signal peptide" evidence="2">
    <location>
        <begin position="1"/>
        <end position="29"/>
    </location>
</feature>
<dbReference type="PANTHER" id="PTHR42754">
    <property type="entry name" value="ENDOGLUCANASE"/>
    <property type="match status" value="1"/>
</dbReference>
<dbReference type="InterPro" id="IPR026444">
    <property type="entry name" value="Secre_tail"/>
</dbReference>